<feature type="transmembrane region" description="Helical" evidence="2">
    <location>
        <begin position="320"/>
        <end position="340"/>
    </location>
</feature>
<keyword evidence="2" id="KW-0472">Membrane</keyword>
<evidence type="ECO:0000256" key="2">
    <source>
        <dbReference type="SAM" id="Phobius"/>
    </source>
</evidence>
<keyword evidence="2" id="KW-0812">Transmembrane</keyword>
<evidence type="ECO:0008006" key="6">
    <source>
        <dbReference type="Google" id="ProtNLM"/>
    </source>
</evidence>
<reference evidence="5" key="1">
    <citation type="submission" date="2016-10" db="EMBL/GenBank/DDBJ databases">
        <authorList>
            <person name="Varghese N."/>
            <person name="Submissions S."/>
        </authorList>
    </citation>
    <scope>NUCLEOTIDE SEQUENCE [LARGE SCALE GENOMIC DNA]</scope>
    <source>
        <strain evidence="5">DSM 3384</strain>
    </source>
</reference>
<dbReference type="Proteomes" id="UP000199608">
    <property type="component" value="Unassembled WGS sequence"/>
</dbReference>
<feature type="chain" id="PRO_5011633150" description="Small-conductance mechanosensitive channel" evidence="3">
    <location>
        <begin position="23"/>
        <end position="569"/>
    </location>
</feature>
<dbReference type="RefSeq" id="WP_014957020.1">
    <property type="nucleotide sequence ID" value="NZ_FNLL01000007.1"/>
</dbReference>
<dbReference type="AlphaFoldDB" id="A0A1H2HSS7"/>
<keyword evidence="5" id="KW-1185">Reference proteome</keyword>
<accession>A0A1H2HSS7</accession>
<evidence type="ECO:0000313" key="5">
    <source>
        <dbReference type="Proteomes" id="UP000199608"/>
    </source>
</evidence>
<protein>
    <recommendedName>
        <fullName evidence="6">Small-conductance mechanosensitive channel</fullName>
    </recommendedName>
</protein>
<organism evidence="4 5">
    <name type="scientific">Desulfobacula phenolica</name>
    <dbReference type="NCBI Taxonomy" id="90732"/>
    <lineage>
        <taxon>Bacteria</taxon>
        <taxon>Pseudomonadati</taxon>
        <taxon>Thermodesulfobacteriota</taxon>
        <taxon>Desulfobacteria</taxon>
        <taxon>Desulfobacterales</taxon>
        <taxon>Desulfobacteraceae</taxon>
        <taxon>Desulfobacula</taxon>
    </lineage>
</organism>
<sequence length="569" mass="65507">MIHRFIFMVLFLYFCSCSAVLAVETTLPEDTKADEPSSNLEQQALKPQPELDKNETSLKMLHSITELKKGLNQRINEKNKVLKKSSSDTEKESLIFELKKLDKQLNDYTVDFERIATGIDVGLFAEKKVEEFDWKNELVGLVEPGIKEIKRLTVKARYKTKLKDELSYYQNLLPVAQQAVGNINTLISRSENREMKNKLKKLLPEWKGVENQIQNKLEIVSMRLAEMESEEKSIIETSRTSVKNFFRTRGLFLFIAVMACLGVVLFLRLSSRALVRFVPGYTAKYRPFHVRVLNLFFKIFALFLTLFVLVFVFYVVEDWVLLSLTIIFIMGVGWAAKHTLPQYWHQSRLMLNIGAVREGERMVHHGVPWLVKSINVFSELENPYLGVKLRLPIEELLGKTSRPFHKKEPWFPCKRSDWVILSDGTRGVVTSLSHEMVELVQRGGSHKTYQTSDFLALSPLNISVNFRLKIPFGISYDLQKESTGSILEILKSYIETQIDAEGYKKSLLNLKVEFCQAGGSSLDMVVIADFKGDMAPLYQRLSRAIQRWCVDACTLNKWEIPFPQLTIHK</sequence>
<gene>
    <name evidence="4" type="ORF">SAMN04487931_10723</name>
</gene>
<keyword evidence="2" id="KW-1133">Transmembrane helix</keyword>
<feature type="transmembrane region" description="Helical" evidence="2">
    <location>
        <begin position="251"/>
        <end position="271"/>
    </location>
</feature>
<evidence type="ECO:0000256" key="3">
    <source>
        <dbReference type="SAM" id="SignalP"/>
    </source>
</evidence>
<proteinExistence type="predicted"/>
<feature type="region of interest" description="Disordered" evidence="1">
    <location>
        <begin position="30"/>
        <end position="49"/>
    </location>
</feature>
<feature type="signal peptide" evidence="3">
    <location>
        <begin position="1"/>
        <end position="22"/>
    </location>
</feature>
<keyword evidence="3" id="KW-0732">Signal</keyword>
<evidence type="ECO:0000256" key="1">
    <source>
        <dbReference type="SAM" id="MobiDB-lite"/>
    </source>
</evidence>
<evidence type="ECO:0000313" key="4">
    <source>
        <dbReference type="EMBL" id="SDU34874.1"/>
    </source>
</evidence>
<name>A0A1H2HSS7_9BACT</name>
<dbReference type="EMBL" id="FNLL01000007">
    <property type="protein sequence ID" value="SDU34874.1"/>
    <property type="molecule type" value="Genomic_DNA"/>
</dbReference>
<feature type="transmembrane region" description="Helical" evidence="2">
    <location>
        <begin position="292"/>
        <end position="314"/>
    </location>
</feature>